<evidence type="ECO:0000313" key="4">
    <source>
        <dbReference type="Proteomes" id="UP001377567"/>
    </source>
</evidence>
<dbReference type="Proteomes" id="UP001377567">
    <property type="component" value="Unassembled WGS sequence"/>
</dbReference>
<evidence type="ECO:0000313" key="3">
    <source>
        <dbReference type="EMBL" id="GMM53971.1"/>
    </source>
</evidence>
<dbReference type="SUPFAM" id="SSF50978">
    <property type="entry name" value="WD40 repeat-like"/>
    <property type="match status" value="1"/>
</dbReference>
<dbReference type="PANTHER" id="PTHR44472">
    <property type="entry name" value="DDB1- AND CUL4-ASSOCIATED FACTOR 4-RELATED"/>
    <property type="match status" value="1"/>
</dbReference>
<dbReference type="EMBL" id="BTGD01000001">
    <property type="protein sequence ID" value="GMM53971.1"/>
    <property type="molecule type" value="Genomic_DNA"/>
</dbReference>
<dbReference type="InterPro" id="IPR036322">
    <property type="entry name" value="WD40_repeat_dom_sf"/>
</dbReference>
<dbReference type="PANTHER" id="PTHR44472:SF1">
    <property type="entry name" value="DDB1 AND CUL4 ASSOCIATED FACTOR 4"/>
    <property type="match status" value="1"/>
</dbReference>
<keyword evidence="2" id="KW-0677">Repeat</keyword>
<reference evidence="3 4" key="1">
    <citation type="journal article" date="2023" name="Elife">
        <title>Identification of key yeast species and microbe-microbe interactions impacting larval growth of Drosophila in the wild.</title>
        <authorList>
            <person name="Mure A."/>
            <person name="Sugiura Y."/>
            <person name="Maeda R."/>
            <person name="Honda K."/>
            <person name="Sakurai N."/>
            <person name="Takahashi Y."/>
            <person name="Watada M."/>
            <person name="Katoh T."/>
            <person name="Gotoh A."/>
            <person name="Gotoh Y."/>
            <person name="Taniguchi I."/>
            <person name="Nakamura K."/>
            <person name="Hayashi T."/>
            <person name="Katayama T."/>
            <person name="Uemura T."/>
            <person name="Hattori Y."/>
        </authorList>
    </citation>
    <scope>NUCLEOTIDE SEQUENCE [LARGE SCALE GENOMIC DNA]</scope>
    <source>
        <strain evidence="3 4">KH-74</strain>
    </source>
</reference>
<accession>A0AAV5RR18</accession>
<protein>
    <submittedName>
        <fullName evidence="3">Uncharacterized protein</fullName>
    </submittedName>
</protein>
<dbReference type="AlphaFoldDB" id="A0AAV5RR18"/>
<organism evidence="3 4">
    <name type="scientific">Maudiozyma humilis</name>
    <name type="common">Sour dough yeast</name>
    <name type="synonym">Kazachstania humilis</name>
    <dbReference type="NCBI Taxonomy" id="51915"/>
    <lineage>
        <taxon>Eukaryota</taxon>
        <taxon>Fungi</taxon>
        <taxon>Dikarya</taxon>
        <taxon>Ascomycota</taxon>
        <taxon>Saccharomycotina</taxon>
        <taxon>Saccharomycetes</taxon>
        <taxon>Saccharomycetales</taxon>
        <taxon>Saccharomycetaceae</taxon>
        <taxon>Maudiozyma</taxon>
    </lineage>
</organism>
<comment type="caution">
    <text evidence="3">The sequence shown here is derived from an EMBL/GenBank/DDBJ whole genome shotgun (WGS) entry which is preliminary data.</text>
</comment>
<gene>
    <name evidence="3" type="ORF">DAKH74_005870</name>
</gene>
<sequence length="533" mass="61566">MSTAPRELPGFYYDEERKRYFPLTQKKVQEVKRAKISTSLEDKSGVYWKKCTDIYNNFDPRSDDVIPFDRRDLPLIASITDLRANGVNMFKNVLELNPKELVTTNGKNEPSYPFVYLNGNLFRTVLSDSTVLDFSIKDDTRDWVPSKCTPVNSADIFGPDYQSIKMVSIKKFPPNHLVRYYTVTPKNRDVDYGDDPFRHKNLIKHIFELVRHPVDNKGNISREAPEEFPCCTVTLNEETSARVKDTVVTRNGPILAVGNKLLCLKWAHHSPQPFFKLPTKSDITAIQYTQCNEVPCKIFCGTRNGHIYCLEFKHKNGYNGPSKERIICIKGLHGISSVVSIHAFTDQRLLVSAIKKNTTSQHLMVVDALDLECSIPQNEASVVFLKTKFSNATKDSEYLDISEDQQFVLYGKGEDFEVFSLRHREYQRNDAYVCYPFASFEDYIKNDNPIDLKKYRLSNVSFSCIDKTFQDTYSFSVEDHPNLQLQYRISDENNYQEESYRTKPLIVMTFKLIERSIDDMDTPIMITACVYTF</sequence>
<dbReference type="InterPro" id="IPR052254">
    <property type="entry name" value="CUL4-DDB1_E3_ligase_receptor"/>
</dbReference>
<keyword evidence="4" id="KW-1185">Reference proteome</keyword>
<evidence type="ECO:0000256" key="1">
    <source>
        <dbReference type="ARBA" id="ARBA00022574"/>
    </source>
</evidence>
<keyword evidence="1" id="KW-0853">WD repeat</keyword>
<evidence type="ECO:0000256" key="2">
    <source>
        <dbReference type="ARBA" id="ARBA00022737"/>
    </source>
</evidence>
<proteinExistence type="predicted"/>
<name>A0AAV5RR18_MAUHU</name>